<dbReference type="InterPro" id="IPR020843">
    <property type="entry name" value="ER"/>
</dbReference>
<comment type="caution">
    <text evidence="4">The sequence shown here is derived from an EMBL/GenBank/DDBJ whole genome shotgun (WGS) entry which is preliminary data.</text>
</comment>
<dbReference type="SMART" id="SM00829">
    <property type="entry name" value="PKS_ER"/>
    <property type="match status" value="1"/>
</dbReference>
<dbReference type="GO" id="GO:0004312">
    <property type="term" value="F:fatty acid synthase activity"/>
    <property type="evidence" value="ECO:0007669"/>
    <property type="project" value="TreeGrafter"/>
</dbReference>
<dbReference type="GO" id="GO:0016491">
    <property type="term" value="F:oxidoreductase activity"/>
    <property type="evidence" value="ECO:0007669"/>
    <property type="project" value="InterPro"/>
</dbReference>
<dbReference type="Gene3D" id="3.90.180.10">
    <property type="entry name" value="Medium-chain alcohol dehydrogenases, catalytic domain"/>
    <property type="match status" value="1"/>
</dbReference>
<dbReference type="InterPro" id="IPR036291">
    <property type="entry name" value="NAD(P)-bd_dom_sf"/>
</dbReference>
<keyword evidence="1" id="KW-0596">Phosphopantetheine</keyword>
<accession>A0A4U7B0I5</accession>
<dbReference type="PANTHER" id="PTHR43775:SF37">
    <property type="entry name" value="SI:DKEY-61P9.11"/>
    <property type="match status" value="1"/>
</dbReference>
<evidence type="ECO:0000256" key="1">
    <source>
        <dbReference type="ARBA" id="ARBA00022450"/>
    </source>
</evidence>
<evidence type="ECO:0000313" key="5">
    <source>
        <dbReference type="Proteomes" id="UP000308133"/>
    </source>
</evidence>
<keyword evidence="2" id="KW-0597">Phosphoprotein</keyword>
<dbReference type="SUPFAM" id="SSF51735">
    <property type="entry name" value="NAD(P)-binding Rossmann-fold domains"/>
    <property type="match status" value="1"/>
</dbReference>
<protein>
    <submittedName>
        <fullName evidence="4">KR domain-containing protein</fullName>
    </submittedName>
</protein>
<organism evidence="4 5">
    <name type="scientific">Elsinoe australis</name>
    <dbReference type="NCBI Taxonomy" id="40998"/>
    <lineage>
        <taxon>Eukaryota</taxon>
        <taxon>Fungi</taxon>
        <taxon>Dikarya</taxon>
        <taxon>Ascomycota</taxon>
        <taxon>Pezizomycotina</taxon>
        <taxon>Dothideomycetes</taxon>
        <taxon>Dothideomycetidae</taxon>
        <taxon>Myriangiales</taxon>
        <taxon>Elsinoaceae</taxon>
        <taxon>Elsinoe</taxon>
    </lineage>
</organism>
<dbReference type="InterPro" id="IPR013968">
    <property type="entry name" value="PKS_KR"/>
</dbReference>
<dbReference type="AlphaFoldDB" id="A0A4U7B0I5"/>
<gene>
    <name evidence="4" type="ORF">C1H76_5505</name>
</gene>
<dbReference type="GO" id="GO:0006633">
    <property type="term" value="P:fatty acid biosynthetic process"/>
    <property type="evidence" value="ECO:0007669"/>
    <property type="project" value="TreeGrafter"/>
</dbReference>
<evidence type="ECO:0000259" key="3">
    <source>
        <dbReference type="SMART" id="SM00829"/>
    </source>
</evidence>
<dbReference type="Pfam" id="PF13602">
    <property type="entry name" value="ADH_zinc_N_2"/>
    <property type="match status" value="1"/>
</dbReference>
<proteinExistence type="predicted"/>
<dbReference type="Proteomes" id="UP000308133">
    <property type="component" value="Unassembled WGS sequence"/>
</dbReference>
<reference evidence="4 5" key="1">
    <citation type="submission" date="2018-02" db="EMBL/GenBank/DDBJ databases">
        <title>Draft genome sequences of Elsinoe sp., causing black scab on jojoba.</title>
        <authorList>
            <person name="Stodart B."/>
            <person name="Jeffress S."/>
            <person name="Ash G."/>
            <person name="Arun Chinnappa K."/>
        </authorList>
    </citation>
    <scope>NUCLEOTIDE SEQUENCE [LARGE SCALE GENOMIC DNA]</scope>
    <source>
        <strain evidence="4 5">Hillstone_2</strain>
    </source>
</reference>
<dbReference type="Gene3D" id="3.40.50.720">
    <property type="entry name" value="NAD(P)-binding Rossmann-like Domain"/>
    <property type="match status" value="1"/>
</dbReference>
<name>A0A4U7B0I5_9PEZI</name>
<dbReference type="Pfam" id="PF08659">
    <property type="entry name" value="KR"/>
    <property type="match status" value="1"/>
</dbReference>
<sequence>MSLGEFGTVTRYNDDALVKTAEQLTLTSAAYSVMAFVVAHAALHNYGRIRKGDKILVNGGSYGLISACVQMAHLAGAEVYIVADSMAQRVVLAEDHIFPDTQIICKGSGVDVVVNSSSSIAADRGVECLASFGKFVDVRSSAADGLPQFELSRVKDNMTISFLDPYHVSAGGAALVGETLQKVMRLVEDGKLHAKECSRVYSLSQLQDAFALVLGVDQSETVMMRRIEGEEIMAITRPTHLISLDSGGAYVILGESDPLLLPVAHWMVERGARDLWLFSQGELEISTLNSFKAKGVQVTVRVCDSPDIETLKREMAAISPSLKGIVHCTASSTLTSHETLFSNEATQTSSPFDHFVSSLHGTGSVKTDFFVTIRASPTVAIVHDEEHSRVAGSFRDVLSGSRITSNNVIACVDLSDIMSFDETTKLSATQEQQLINLGFFLALRCTAL</sequence>
<dbReference type="PANTHER" id="PTHR43775">
    <property type="entry name" value="FATTY ACID SYNTHASE"/>
    <property type="match status" value="1"/>
</dbReference>
<feature type="domain" description="Enoyl reductase (ER)" evidence="3">
    <location>
        <begin position="4"/>
        <end position="224"/>
    </location>
</feature>
<evidence type="ECO:0000256" key="2">
    <source>
        <dbReference type="ARBA" id="ARBA00022553"/>
    </source>
</evidence>
<dbReference type="InterPro" id="IPR050091">
    <property type="entry name" value="PKS_NRPS_Biosynth_Enz"/>
</dbReference>
<evidence type="ECO:0000313" key="4">
    <source>
        <dbReference type="EMBL" id="TKX22216.1"/>
    </source>
</evidence>
<dbReference type="EMBL" id="PTQR01000068">
    <property type="protein sequence ID" value="TKX22216.1"/>
    <property type="molecule type" value="Genomic_DNA"/>
</dbReference>